<evidence type="ECO:0000256" key="1">
    <source>
        <dbReference type="ARBA" id="ARBA00022468"/>
    </source>
</evidence>
<protein>
    <recommendedName>
        <fullName evidence="3">Rho-GAP domain-containing protein</fullName>
    </recommendedName>
</protein>
<dbReference type="Proteomes" id="UP001316803">
    <property type="component" value="Unassembled WGS sequence"/>
</dbReference>
<evidence type="ECO:0000313" key="5">
    <source>
        <dbReference type="Proteomes" id="UP001316803"/>
    </source>
</evidence>
<feature type="compositionally biased region" description="Low complexity" evidence="2">
    <location>
        <begin position="558"/>
        <end position="569"/>
    </location>
</feature>
<dbReference type="PANTHER" id="PTHR23176">
    <property type="entry name" value="RHO/RAC/CDC GTPASE-ACTIVATING PROTEIN"/>
    <property type="match status" value="1"/>
</dbReference>
<dbReference type="AlphaFoldDB" id="A0AAN8ILI1"/>
<feature type="region of interest" description="Disordered" evidence="2">
    <location>
        <begin position="1"/>
        <end position="236"/>
    </location>
</feature>
<feature type="compositionally biased region" description="Low complexity" evidence="2">
    <location>
        <begin position="590"/>
        <end position="615"/>
    </location>
</feature>
<keyword evidence="1" id="KW-0343">GTPase activation</keyword>
<dbReference type="PANTHER" id="PTHR23176:SF125">
    <property type="entry name" value="GTPASE ACTIVATOR (BEM2), PUTATIVE (AFU_ORTHOLOGUE AFUA_7G04450)-RELATED"/>
    <property type="match status" value="1"/>
</dbReference>
<feature type="region of interest" description="Disordered" evidence="2">
    <location>
        <begin position="541"/>
        <end position="676"/>
    </location>
</feature>
<feature type="domain" description="Rho-GAP" evidence="3">
    <location>
        <begin position="347"/>
        <end position="544"/>
    </location>
</feature>
<reference evidence="4 5" key="1">
    <citation type="submission" date="2022-12" db="EMBL/GenBank/DDBJ databases">
        <title>Genomic features and morphological characterization of a novel Knufia sp. strain isolated from spacecraft assembly facility.</title>
        <authorList>
            <person name="Teixeira M."/>
            <person name="Chander A.M."/>
            <person name="Stajich J.E."/>
            <person name="Venkateswaran K."/>
        </authorList>
    </citation>
    <scope>NUCLEOTIDE SEQUENCE [LARGE SCALE GENOMIC DNA]</scope>
    <source>
        <strain evidence="4 5">FJI-L2-BK-P2</strain>
    </source>
</reference>
<proteinExistence type="predicted"/>
<feature type="region of interest" description="Disordered" evidence="2">
    <location>
        <begin position="248"/>
        <end position="318"/>
    </location>
</feature>
<comment type="caution">
    <text evidence="4">The sequence shown here is derived from an EMBL/GenBank/DDBJ whole genome shotgun (WGS) entry which is preliminary data.</text>
</comment>
<dbReference type="InterPro" id="IPR008936">
    <property type="entry name" value="Rho_GTPase_activation_prot"/>
</dbReference>
<feature type="compositionally biased region" description="Polar residues" evidence="2">
    <location>
        <begin position="75"/>
        <end position="86"/>
    </location>
</feature>
<dbReference type="CDD" id="cd00159">
    <property type="entry name" value="RhoGAP"/>
    <property type="match status" value="1"/>
</dbReference>
<keyword evidence="5" id="KW-1185">Reference proteome</keyword>
<name>A0AAN8ILI1_9EURO</name>
<dbReference type="SUPFAM" id="SSF48350">
    <property type="entry name" value="GTPase activation domain, GAP"/>
    <property type="match status" value="1"/>
</dbReference>
<dbReference type="GO" id="GO:0005096">
    <property type="term" value="F:GTPase activator activity"/>
    <property type="evidence" value="ECO:0007669"/>
    <property type="project" value="UniProtKB-KW"/>
</dbReference>
<gene>
    <name evidence="4" type="ORF">OHC33_006680</name>
</gene>
<evidence type="ECO:0000256" key="2">
    <source>
        <dbReference type="SAM" id="MobiDB-lite"/>
    </source>
</evidence>
<dbReference type="GO" id="GO:0005938">
    <property type="term" value="C:cell cortex"/>
    <property type="evidence" value="ECO:0007669"/>
    <property type="project" value="UniProtKB-ARBA"/>
</dbReference>
<evidence type="ECO:0000313" key="4">
    <source>
        <dbReference type="EMBL" id="KAK5952207.1"/>
    </source>
</evidence>
<accession>A0AAN8ILI1</accession>
<feature type="compositionally biased region" description="Polar residues" evidence="2">
    <location>
        <begin position="282"/>
        <end position="292"/>
    </location>
</feature>
<feature type="compositionally biased region" description="Basic and acidic residues" evidence="2">
    <location>
        <begin position="654"/>
        <end position="666"/>
    </location>
</feature>
<feature type="compositionally biased region" description="Basic and acidic residues" evidence="2">
    <location>
        <begin position="254"/>
        <end position="269"/>
    </location>
</feature>
<dbReference type="GO" id="GO:0007165">
    <property type="term" value="P:signal transduction"/>
    <property type="evidence" value="ECO:0007669"/>
    <property type="project" value="InterPro"/>
</dbReference>
<dbReference type="InterPro" id="IPR000198">
    <property type="entry name" value="RhoGAP_dom"/>
</dbReference>
<sequence length="676" mass="75791">MPKAPNVPPLDLNKTRRDGPHSPNMGTLSARSTASTQSPRSPPLSPGLPARSTNIDMQIRTENGAVSPRIGDVSETPSSPGRTSPKQHSRDASKSFFSNLMASKSSHKLQSQSQSVDVTAELNEKATSRSRGNSKDRSLYSMKKNTSTPDLPRLMTANGQNEEPAHPAPPASADGTISKQKSKSKLGGILTRSRSGKPEEDKKNKQRPPTQLNLEVHPPPEAQNEQFAPPKTAPMKQTFRDQIQAAEGASIRNRSADRIGHEDARRNEQPGHPPGSAHRDNNSLFANIQQTGRGVGDRLGKAGRGWFSKMTRSGSTNERELVPDEHYVCTTINLPLVKQTRKTRIAKKLELSKDKTEYWMPALPWRCIDYLNMQCEQEGLYRVPGSGRDVKFWQRRFDTEHDINLFDEPELYDVNTIASMFKAWLRDLPDELFPKAVQTKIVKECHGATRTPQALKDELSKLPPFNYYLLFAITCHLSLLHSYADQNKMDYRNLCICFQPCLKIDAFCFQFLVIDWKECWQQGCWTEKEYLQEELRYERAGEANERDRAQSVSEERAISSSNSSANMQSAPVRPPRNAEDNNTNGMSRPSLAQLSQAHSEQQQQYQGSQQSAAPPQLKPKQRSLSSSGRERTRTPSHGHAQTAPAVPRLVTRTPEQEPVRAQDKLPELGSMSPIRM</sequence>
<organism evidence="4 5">
    <name type="scientific">Knufia fluminis</name>
    <dbReference type="NCBI Taxonomy" id="191047"/>
    <lineage>
        <taxon>Eukaryota</taxon>
        <taxon>Fungi</taxon>
        <taxon>Dikarya</taxon>
        <taxon>Ascomycota</taxon>
        <taxon>Pezizomycotina</taxon>
        <taxon>Eurotiomycetes</taxon>
        <taxon>Chaetothyriomycetidae</taxon>
        <taxon>Chaetothyriales</taxon>
        <taxon>Trichomeriaceae</taxon>
        <taxon>Knufia</taxon>
    </lineage>
</organism>
<dbReference type="Gene3D" id="1.10.555.10">
    <property type="entry name" value="Rho GTPase activation protein"/>
    <property type="match status" value="1"/>
</dbReference>
<dbReference type="InterPro" id="IPR050729">
    <property type="entry name" value="Rho-GAP"/>
</dbReference>
<evidence type="ECO:0000259" key="3">
    <source>
        <dbReference type="PROSITE" id="PS50238"/>
    </source>
</evidence>
<feature type="compositionally biased region" description="Basic and acidic residues" evidence="2">
    <location>
        <begin position="122"/>
        <end position="138"/>
    </location>
</feature>
<dbReference type="SMART" id="SM00324">
    <property type="entry name" value="RhoGAP"/>
    <property type="match status" value="1"/>
</dbReference>
<dbReference type="Pfam" id="PF00620">
    <property type="entry name" value="RhoGAP"/>
    <property type="match status" value="1"/>
</dbReference>
<feature type="compositionally biased region" description="Basic and acidic residues" evidence="2">
    <location>
        <begin position="541"/>
        <end position="557"/>
    </location>
</feature>
<dbReference type="PROSITE" id="PS50238">
    <property type="entry name" value="RHOGAP"/>
    <property type="match status" value="1"/>
</dbReference>
<feature type="compositionally biased region" description="Polar residues" evidence="2">
    <location>
        <begin position="24"/>
        <end position="37"/>
    </location>
</feature>
<dbReference type="EMBL" id="JAKLMC020000016">
    <property type="protein sequence ID" value="KAK5952207.1"/>
    <property type="molecule type" value="Genomic_DNA"/>
</dbReference>